<evidence type="ECO:0000313" key="7">
    <source>
        <dbReference type="EMBL" id="GAA3549118.1"/>
    </source>
</evidence>
<keyword evidence="2" id="KW-0645">Protease</keyword>
<protein>
    <recommendedName>
        <fullName evidence="6">NlpC/P60 domain-containing protein</fullName>
    </recommendedName>
</protein>
<gene>
    <name evidence="7" type="ORF">GCM10022295_33920</name>
</gene>
<dbReference type="PROSITE" id="PS51935">
    <property type="entry name" value="NLPC_P60"/>
    <property type="match status" value="1"/>
</dbReference>
<feature type="region of interest" description="Disordered" evidence="5">
    <location>
        <begin position="217"/>
        <end position="294"/>
    </location>
</feature>
<comment type="caution">
    <text evidence="7">The sequence shown here is derived from an EMBL/GenBank/DDBJ whole genome shotgun (WGS) entry which is preliminary data.</text>
</comment>
<evidence type="ECO:0000256" key="1">
    <source>
        <dbReference type="ARBA" id="ARBA00007074"/>
    </source>
</evidence>
<evidence type="ECO:0000256" key="5">
    <source>
        <dbReference type="SAM" id="MobiDB-lite"/>
    </source>
</evidence>
<dbReference type="Proteomes" id="UP001500707">
    <property type="component" value="Unassembled WGS sequence"/>
</dbReference>
<feature type="region of interest" description="Disordered" evidence="5">
    <location>
        <begin position="123"/>
        <end position="180"/>
    </location>
</feature>
<evidence type="ECO:0000256" key="4">
    <source>
        <dbReference type="ARBA" id="ARBA00022807"/>
    </source>
</evidence>
<dbReference type="RefSeq" id="WP_346182389.1">
    <property type="nucleotide sequence ID" value="NZ_BAABCE010000006.1"/>
</dbReference>
<reference evidence="8" key="1">
    <citation type="journal article" date="2019" name="Int. J. Syst. Evol. Microbiol.">
        <title>The Global Catalogue of Microorganisms (GCM) 10K type strain sequencing project: providing services to taxonomists for standard genome sequencing and annotation.</title>
        <authorList>
            <consortium name="The Broad Institute Genomics Platform"/>
            <consortium name="The Broad Institute Genome Sequencing Center for Infectious Disease"/>
            <person name="Wu L."/>
            <person name="Ma J."/>
        </authorList>
    </citation>
    <scope>NUCLEOTIDE SEQUENCE [LARGE SCALE GENOMIC DNA]</scope>
    <source>
        <strain evidence="8">JCM 17656</strain>
    </source>
</reference>
<dbReference type="InterPro" id="IPR038765">
    <property type="entry name" value="Papain-like_cys_pep_sf"/>
</dbReference>
<feature type="domain" description="NlpC/P60" evidence="6">
    <location>
        <begin position="405"/>
        <end position="521"/>
    </location>
</feature>
<feature type="compositionally biased region" description="Basic and acidic residues" evidence="5">
    <location>
        <begin position="236"/>
        <end position="259"/>
    </location>
</feature>
<dbReference type="PANTHER" id="PTHR47359">
    <property type="entry name" value="PEPTIDOGLYCAN DL-ENDOPEPTIDASE CWLO"/>
    <property type="match status" value="1"/>
</dbReference>
<dbReference type="Gene3D" id="3.90.1720.10">
    <property type="entry name" value="endopeptidase domain like (from Nostoc punctiforme)"/>
    <property type="match status" value="1"/>
</dbReference>
<dbReference type="Pfam" id="PF00877">
    <property type="entry name" value="NLPC_P60"/>
    <property type="match status" value="1"/>
</dbReference>
<keyword evidence="8" id="KW-1185">Reference proteome</keyword>
<comment type="similarity">
    <text evidence="1">Belongs to the peptidase C40 family.</text>
</comment>
<evidence type="ECO:0000313" key="8">
    <source>
        <dbReference type="Proteomes" id="UP001500707"/>
    </source>
</evidence>
<keyword evidence="4" id="KW-0788">Thiol protease</keyword>
<dbReference type="PANTHER" id="PTHR47359:SF3">
    <property type="entry name" value="NLP_P60 DOMAIN-CONTAINING PROTEIN-RELATED"/>
    <property type="match status" value="1"/>
</dbReference>
<feature type="compositionally biased region" description="Polar residues" evidence="5">
    <location>
        <begin position="67"/>
        <end position="77"/>
    </location>
</feature>
<evidence type="ECO:0000256" key="2">
    <source>
        <dbReference type="ARBA" id="ARBA00022670"/>
    </source>
</evidence>
<dbReference type="EMBL" id="BAABCE010000006">
    <property type="protein sequence ID" value="GAA3549118.1"/>
    <property type="molecule type" value="Genomic_DNA"/>
</dbReference>
<feature type="region of interest" description="Disordered" evidence="5">
    <location>
        <begin position="36"/>
        <end position="107"/>
    </location>
</feature>
<dbReference type="InterPro" id="IPR051794">
    <property type="entry name" value="PG_Endopeptidase_C40"/>
</dbReference>
<name>A0ABP6WEV3_9ACTN</name>
<dbReference type="InterPro" id="IPR000064">
    <property type="entry name" value="NLP_P60_dom"/>
</dbReference>
<evidence type="ECO:0000259" key="6">
    <source>
        <dbReference type="PROSITE" id="PS51935"/>
    </source>
</evidence>
<feature type="compositionally biased region" description="Low complexity" evidence="5">
    <location>
        <begin position="159"/>
        <end position="168"/>
    </location>
</feature>
<evidence type="ECO:0000256" key="3">
    <source>
        <dbReference type="ARBA" id="ARBA00022801"/>
    </source>
</evidence>
<accession>A0ABP6WEV3</accession>
<feature type="compositionally biased region" description="Low complexity" evidence="5">
    <location>
        <begin position="220"/>
        <end position="235"/>
    </location>
</feature>
<organism evidence="7 8">
    <name type="scientific">Streptomyces osmaniensis</name>
    <dbReference type="NCBI Taxonomy" id="593134"/>
    <lineage>
        <taxon>Bacteria</taxon>
        <taxon>Bacillati</taxon>
        <taxon>Actinomycetota</taxon>
        <taxon>Actinomycetes</taxon>
        <taxon>Kitasatosporales</taxon>
        <taxon>Streptomycetaceae</taxon>
        <taxon>Streptomyces</taxon>
    </lineage>
</organism>
<feature type="compositionally biased region" description="Basic and acidic residues" evidence="5">
    <location>
        <begin position="129"/>
        <end position="142"/>
    </location>
</feature>
<proteinExistence type="inferred from homology"/>
<keyword evidence="3" id="KW-0378">Hydrolase</keyword>
<dbReference type="SUPFAM" id="SSF54001">
    <property type="entry name" value="Cysteine proteinases"/>
    <property type="match status" value="1"/>
</dbReference>
<sequence length="521" mass="52836">MAPEGTARPGALSLPGMRNSALASAALTSVALLGQTAGAAPSSSDEAPSREEVSRRISSLYDRAETDSGTFNATRAASTGPRKRGPGPGDAVIRAGEGTRSDPALDNVSRQWFDMARAKLGPTVPAALPRDRTPDRPVERRPARAMQDLSPARESTGRAPLALPAAPARELTSGRGTGAAPLAELTAGPVAALPAAPAAPADLQATQVMPAALALPAGNPSASAAVPATGSAADPQTRDSLRTTKEQNRRKLDRARELLSRYATGQSAAPTAIAAPPVSGTWATTQAQPSADDRWQALQAQSAADLTTVPPGATARPTAAPAAQATDPLTTTITDPYLGTLTVAPPATVTDPYLGAVSTATPQSAAPDTITDPYLGTLTVAPPPAPADVTAPGTASALTSTASHDTRAIRALEFARAQVGKPCVWGTTGPEAFDGPGLTQAAWKAAGITLPRTAPEQATAGQGVDLTRLELGDLVLFHAGHVGIYSGNGMMIHAPGPGVLIREESIQYAGEAAIHSAIRPA</sequence>